<dbReference type="GO" id="GO:0003713">
    <property type="term" value="F:transcription coactivator activity"/>
    <property type="evidence" value="ECO:0007669"/>
    <property type="project" value="TreeGrafter"/>
</dbReference>
<dbReference type="EMBL" id="VSRR010001361">
    <property type="protein sequence ID" value="MPC24682.1"/>
    <property type="molecule type" value="Genomic_DNA"/>
</dbReference>
<feature type="region of interest" description="Disordered" evidence="2">
    <location>
        <begin position="207"/>
        <end position="240"/>
    </location>
</feature>
<comment type="caution">
    <text evidence="3">The sequence shown here is derived from an EMBL/GenBank/DDBJ whole genome shotgun (WGS) entry which is preliminary data.</text>
</comment>
<proteinExistence type="predicted"/>
<accession>A0A5B7DSP8</accession>
<protein>
    <submittedName>
        <fullName evidence="3">F-box only protein 28</fullName>
    </submittedName>
</protein>
<sequence length="240" mass="27674">MIFVCVQILDEVYRILSYIKKTPNLGRAYKVTDELFDLSTMAMEYFREHIEPRLPEITCFGSDFLDITSRFSGCGMRSSSGSGRVSEPEDELPERDPLPPSNMVLRKRIKRIRQGMRRYNTQLVALRRELKGCKSKLADQSKQNIEFATRFDEYDKKFEESARKFSTVLQKTPWFGCTTHTKTGKPQCFLPSWQSDEKRVDLHLRDDLTHPTPLSPKGKSHHGSSGNVACPDMPHRHTCP</sequence>
<dbReference type="GO" id="GO:0005634">
    <property type="term" value="C:nucleus"/>
    <property type="evidence" value="ECO:0007669"/>
    <property type="project" value="TreeGrafter"/>
</dbReference>
<keyword evidence="1" id="KW-0175">Coiled coil</keyword>
<keyword evidence="4" id="KW-1185">Reference proteome</keyword>
<name>A0A5B7DSP8_PORTR</name>
<evidence type="ECO:0000256" key="1">
    <source>
        <dbReference type="SAM" id="Coils"/>
    </source>
</evidence>
<evidence type="ECO:0000313" key="4">
    <source>
        <dbReference type="Proteomes" id="UP000324222"/>
    </source>
</evidence>
<feature type="coiled-coil region" evidence="1">
    <location>
        <begin position="109"/>
        <end position="143"/>
    </location>
</feature>
<evidence type="ECO:0000313" key="3">
    <source>
        <dbReference type="EMBL" id="MPC24682.1"/>
    </source>
</evidence>
<dbReference type="PANTHER" id="PTHR13252:SF1">
    <property type="entry name" value="DAMPENED, ISOFORM A"/>
    <property type="match status" value="1"/>
</dbReference>
<feature type="compositionally biased region" description="Low complexity" evidence="2">
    <location>
        <begin position="75"/>
        <end position="85"/>
    </location>
</feature>
<dbReference type="InterPro" id="IPR039719">
    <property type="entry name" value="FBXO28"/>
</dbReference>
<feature type="region of interest" description="Disordered" evidence="2">
    <location>
        <begin position="75"/>
        <end position="100"/>
    </location>
</feature>
<dbReference type="AlphaFoldDB" id="A0A5B7DSP8"/>
<dbReference type="Proteomes" id="UP000324222">
    <property type="component" value="Unassembled WGS sequence"/>
</dbReference>
<organism evidence="3 4">
    <name type="scientific">Portunus trituberculatus</name>
    <name type="common">Swimming crab</name>
    <name type="synonym">Neptunus trituberculatus</name>
    <dbReference type="NCBI Taxonomy" id="210409"/>
    <lineage>
        <taxon>Eukaryota</taxon>
        <taxon>Metazoa</taxon>
        <taxon>Ecdysozoa</taxon>
        <taxon>Arthropoda</taxon>
        <taxon>Crustacea</taxon>
        <taxon>Multicrustacea</taxon>
        <taxon>Malacostraca</taxon>
        <taxon>Eumalacostraca</taxon>
        <taxon>Eucarida</taxon>
        <taxon>Decapoda</taxon>
        <taxon>Pleocyemata</taxon>
        <taxon>Brachyura</taxon>
        <taxon>Eubrachyura</taxon>
        <taxon>Portunoidea</taxon>
        <taxon>Portunidae</taxon>
        <taxon>Portuninae</taxon>
        <taxon>Portunus</taxon>
    </lineage>
</organism>
<dbReference type="PANTHER" id="PTHR13252">
    <property type="entry name" value="F-BOX ONLY PROTEIN 28"/>
    <property type="match status" value="1"/>
</dbReference>
<dbReference type="OrthoDB" id="8180181at2759"/>
<evidence type="ECO:0000256" key="2">
    <source>
        <dbReference type="SAM" id="MobiDB-lite"/>
    </source>
</evidence>
<reference evidence="3 4" key="1">
    <citation type="submission" date="2019-05" db="EMBL/GenBank/DDBJ databases">
        <title>Another draft genome of Portunus trituberculatus and its Hox gene families provides insights of decapod evolution.</title>
        <authorList>
            <person name="Jeong J.-H."/>
            <person name="Song I."/>
            <person name="Kim S."/>
            <person name="Choi T."/>
            <person name="Kim D."/>
            <person name="Ryu S."/>
            <person name="Kim W."/>
        </authorList>
    </citation>
    <scope>NUCLEOTIDE SEQUENCE [LARGE SCALE GENOMIC DNA]</scope>
    <source>
        <tissue evidence="3">Muscle</tissue>
    </source>
</reference>
<gene>
    <name evidence="3" type="primary">Fbxo28</name>
    <name evidence="3" type="ORF">E2C01_017770</name>
</gene>